<dbReference type="Proteomes" id="UP000183567">
    <property type="component" value="Unassembled WGS sequence"/>
</dbReference>
<gene>
    <name evidence="1" type="ORF">AZE42_04744</name>
</gene>
<dbReference type="AlphaFoldDB" id="A0A1J8PSX9"/>
<accession>A0A1J8PSX9</accession>
<proteinExistence type="predicted"/>
<evidence type="ECO:0000313" key="2">
    <source>
        <dbReference type="Proteomes" id="UP000183567"/>
    </source>
</evidence>
<organism evidence="1 2">
    <name type="scientific">Rhizopogon vesiculosus</name>
    <dbReference type="NCBI Taxonomy" id="180088"/>
    <lineage>
        <taxon>Eukaryota</taxon>
        <taxon>Fungi</taxon>
        <taxon>Dikarya</taxon>
        <taxon>Basidiomycota</taxon>
        <taxon>Agaricomycotina</taxon>
        <taxon>Agaricomycetes</taxon>
        <taxon>Agaricomycetidae</taxon>
        <taxon>Boletales</taxon>
        <taxon>Suillineae</taxon>
        <taxon>Rhizopogonaceae</taxon>
        <taxon>Rhizopogon</taxon>
    </lineage>
</organism>
<comment type="caution">
    <text evidence="1">The sequence shown here is derived from an EMBL/GenBank/DDBJ whole genome shotgun (WGS) entry which is preliminary data.</text>
</comment>
<name>A0A1J8PSX9_9AGAM</name>
<dbReference type="EMBL" id="LVVM01004839">
    <property type="protein sequence ID" value="OJA11989.1"/>
    <property type="molecule type" value="Genomic_DNA"/>
</dbReference>
<keyword evidence="2" id="KW-1185">Reference proteome</keyword>
<sequence>MAPLCSSAVILGGYRCFSV</sequence>
<reference evidence="1 2" key="1">
    <citation type="submission" date="2016-03" db="EMBL/GenBank/DDBJ databases">
        <title>Comparative genomics of the ectomycorrhizal sister species Rhizopogon vinicolor and Rhizopogon vesiculosus (Basidiomycota: Boletales) reveals a divergence of the mating type B locus.</title>
        <authorList>
            <person name="Mujic A.B."/>
            <person name="Kuo A."/>
            <person name="Tritt A."/>
            <person name="Lipzen A."/>
            <person name="Chen C."/>
            <person name="Johnson J."/>
            <person name="Sharma A."/>
            <person name="Barry K."/>
            <person name="Grigoriev I.V."/>
            <person name="Spatafora J.W."/>
        </authorList>
    </citation>
    <scope>NUCLEOTIDE SEQUENCE [LARGE SCALE GENOMIC DNA]</scope>
    <source>
        <strain evidence="1 2">AM-OR11-056</strain>
    </source>
</reference>
<evidence type="ECO:0000313" key="1">
    <source>
        <dbReference type="EMBL" id="OJA11989.1"/>
    </source>
</evidence>
<protein>
    <submittedName>
        <fullName evidence="1">Uncharacterized protein</fullName>
    </submittedName>
</protein>